<reference evidence="2" key="1">
    <citation type="journal article" date="2019" name="Int. J. Syst. Evol. Microbiol.">
        <title>The Global Catalogue of Microorganisms (GCM) 10K type strain sequencing project: providing services to taxonomists for standard genome sequencing and annotation.</title>
        <authorList>
            <consortium name="The Broad Institute Genomics Platform"/>
            <consortium name="The Broad Institute Genome Sequencing Center for Infectious Disease"/>
            <person name="Wu L."/>
            <person name="Ma J."/>
        </authorList>
    </citation>
    <scope>NUCLEOTIDE SEQUENCE [LARGE SCALE GENOMIC DNA]</scope>
    <source>
        <strain evidence="2">IBRC-M 10703</strain>
    </source>
</reference>
<dbReference type="Proteomes" id="UP001595772">
    <property type="component" value="Unassembled WGS sequence"/>
</dbReference>
<organism evidence="1 2">
    <name type="scientific">Oceanobacillus longus</name>
    <dbReference type="NCBI Taxonomy" id="930120"/>
    <lineage>
        <taxon>Bacteria</taxon>
        <taxon>Bacillati</taxon>
        <taxon>Bacillota</taxon>
        <taxon>Bacilli</taxon>
        <taxon>Bacillales</taxon>
        <taxon>Bacillaceae</taxon>
        <taxon>Oceanobacillus</taxon>
    </lineage>
</organism>
<dbReference type="RefSeq" id="WP_379497602.1">
    <property type="nucleotide sequence ID" value="NZ_JBHSAO010000011.1"/>
</dbReference>
<comment type="caution">
    <text evidence="1">The sequence shown here is derived from an EMBL/GenBank/DDBJ whole genome shotgun (WGS) entry which is preliminary data.</text>
</comment>
<evidence type="ECO:0000313" key="1">
    <source>
        <dbReference type="EMBL" id="MFC4025109.1"/>
    </source>
</evidence>
<gene>
    <name evidence="1" type="ORF">ACFOUV_15040</name>
</gene>
<sequence>MRAEKEKLPPTIAELFADAKDEGVVKGREETKKMLAQELIREGFSDEHIAKLTKLDQKEIIKIRKSLR</sequence>
<evidence type="ECO:0000313" key="2">
    <source>
        <dbReference type="Proteomes" id="UP001595772"/>
    </source>
</evidence>
<evidence type="ECO:0008006" key="3">
    <source>
        <dbReference type="Google" id="ProtNLM"/>
    </source>
</evidence>
<dbReference type="Gene3D" id="1.10.1030.10">
    <property type="entry name" value="Carbamoyl-phosphate synthetase, large subunit oligomerisation domain"/>
    <property type="match status" value="1"/>
</dbReference>
<proteinExistence type="predicted"/>
<name>A0ABV8H3Z5_9BACI</name>
<accession>A0ABV8H3Z5</accession>
<dbReference type="InterPro" id="IPR036897">
    <property type="entry name" value="CarbamoylP_synth_lsu_oligo_sf"/>
</dbReference>
<protein>
    <recommendedName>
        <fullName evidence="3">Transposase</fullName>
    </recommendedName>
</protein>
<dbReference type="EMBL" id="JBHSAO010000011">
    <property type="protein sequence ID" value="MFC4025109.1"/>
    <property type="molecule type" value="Genomic_DNA"/>
</dbReference>
<keyword evidence="2" id="KW-1185">Reference proteome</keyword>